<keyword evidence="1 2" id="KW-0413">Isomerase</keyword>
<dbReference type="CDD" id="cd01398">
    <property type="entry name" value="RPI_A"/>
    <property type="match status" value="1"/>
</dbReference>
<dbReference type="InterPro" id="IPR004788">
    <property type="entry name" value="Ribose5P_isomerase_type_A"/>
</dbReference>
<dbReference type="HAMAP" id="MF_00170">
    <property type="entry name" value="Rib_5P_isom_A"/>
    <property type="match status" value="1"/>
</dbReference>
<dbReference type="Gene3D" id="3.30.70.260">
    <property type="match status" value="1"/>
</dbReference>
<dbReference type="InterPro" id="IPR020672">
    <property type="entry name" value="Ribose5P_isomerase_typA_subgr"/>
</dbReference>
<dbReference type="NCBIfam" id="NF001924">
    <property type="entry name" value="PRK00702.1"/>
    <property type="match status" value="1"/>
</dbReference>
<dbReference type="GO" id="GO:0009052">
    <property type="term" value="P:pentose-phosphate shunt, non-oxidative branch"/>
    <property type="evidence" value="ECO:0007669"/>
    <property type="project" value="UniProtKB-UniRule"/>
</dbReference>
<dbReference type="EMBL" id="CADCWL010000011">
    <property type="protein sequence ID" value="CAA9545365.1"/>
    <property type="molecule type" value="Genomic_DNA"/>
</dbReference>
<dbReference type="InterPro" id="IPR037171">
    <property type="entry name" value="NagB/RpiA_transferase-like"/>
</dbReference>
<feature type="region of interest" description="Disordered" evidence="3">
    <location>
        <begin position="156"/>
        <end position="175"/>
    </location>
</feature>
<evidence type="ECO:0000313" key="4">
    <source>
        <dbReference type="EMBL" id="CAA9545365.1"/>
    </source>
</evidence>
<evidence type="ECO:0000256" key="1">
    <source>
        <dbReference type="ARBA" id="ARBA00023235"/>
    </source>
</evidence>
<feature type="binding site" evidence="2">
    <location>
        <begin position="96"/>
        <end position="99"/>
    </location>
    <ligand>
        <name>substrate</name>
    </ligand>
</feature>
<dbReference type="Pfam" id="PF06026">
    <property type="entry name" value="Rib_5-P_isom_A"/>
    <property type="match status" value="1"/>
</dbReference>
<dbReference type="NCBIfam" id="TIGR00021">
    <property type="entry name" value="rpiA"/>
    <property type="match status" value="1"/>
</dbReference>
<dbReference type="EC" id="5.3.1.6" evidence="2"/>
<organism evidence="4">
    <name type="scientific">uncultured Thermomicrobiales bacterium</name>
    <dbReference type="NCBI Taxonomy" id="1645740"/>
    <lineage>
        <taxon>Bacteria</taxon>
        <taxon>Pseudomonadati</taxon>
        <taxon>Thermomicrobiota</taxon>
        <taxon>Thermomicrobia</taxon>
        <taxon>Thermomicrobiales</taxon>
        <taxon>environmental samples</taxon>
    </lineage>
</organism>
<reference evidence="4" key="1">
    <citation type="submission" date="2020-02" db="EMBL/GenBank/DDBJ databases">
        <authorList>
            <person name="Meier V. D."/>
        </authorList>
    </citation>
    <scope>NUCLEOTIDE SEQUENCE</scope>
    <source>
        <strain evidence="4">AVDCRST_MAG19</strain>
    </source>
</reference>
<dbReference type="GO" id="GO:0004751">
    <property type="term" value="F:ribose-5-phosphate isomerase activity"/>
    <property type="evidence" value="ECO:0007669"/>
    <property type="project" value="UniProtKB-UniRule"/>
</dbReference>
<feature type="binding site" evidence="2">
    <location>
        <begin position="83"/>
        <end position="86"/>
    </location>
    <ligand>
        <name>substrate</name>
    </ligand>
</feature>
<sequence>MDDAARMICLADAAAGEVETGMTLGLGTGSTAEAVLRALGRRVAGGLEIRGVATSRRTAALAEELAIPLVSLEEVERIDLGIDGADEIDPRLDVVKGRGGALLHEKLVALACDDYLIVASSEKLVATLGSRVPIPVEVVPFGRQQTASRLRRLGFEPQLRTSGGPEGDAPGAETPVVSDGGHVIYDCAIGAMVDVHGLAAATKAITGVVDHGLFLGVARSALVVESDGSVRRLVAPSGPNLGRR</sequence>
<evidence type="ECO:0000256" key="2">
    <source>
        <dbReference type="HAMAP-Rule" id="MF_00170"/>
    </source>
</evidence>
<accession>A0A6J4UAQ2</accession>
<dbReference type="UniPathway" id="UPA00115">
    <property type="reaction ID" value="UER00412"/>
</dbReference>
<evidence type="ECO:0000256" key="3">
    <source>
        <dbReference type="SAM" id="MobiDB-lite"/>
    </source>
</evidence>
<feature type="binding site" evidence="2">
    <location>
        <position position="123"/>
    </location>
    <ligand>
        <name>substrate</name>
    </ligand>
</feature>
<comment type="function">
    <text evidence="2">Catalyzes the reversible conversion of ribose-5-phosphate to ribulose 5-phosphate.</text>
</comment>
<dbReference type="PANTHER" id="PTHR43748:SF3">
    <property type="entry name" value="RIBOSE-5-PHOSPHATE ISOMERASE 3, CHLOROPLASTIC-RELATED"/>
    <property type="match status" value="1"/>
</dbReference>
<dbReference type="PANTHER" id="PTHR43748">
    <property type="entry name" value="RIBOSE-5-PHOSPHATE ISOMERASE 3, CHLOROPLASTIC-RELATED"/>
    <property type="match status" value="1"/>
</dbReference>
<dbReference type="InterPro" id="IPR050262">
    <property type="entry name" value="Ribose-5P_isomerase"/>
</dbReference>
<dbReference type="SUPFAM" id="SSF100950">
    <property type="entry name" value="NagB/RpiA/CoA transferase-like"/>
    <property type="match status" value="1"/>
</dbReference>
<feature type="binding site" evidence="2">
    <location>
        <begin position="28"/>
        <end position="31"/>
    </location>
    <ligand>
        <name>substrate</name>
    </ligand>
</feature>
<protein>
    <recommendedName>
        <fullName evidence="2">Ribose-5-phosphate isomerase A</fullName>
        <ecNumber evidence="2">5.3.1.6</ecNumber>
    </recommendedName>
    <alternativeName>
        <fullName evidence="2">Phosphoriboisomerase A</fullName>
        <shortName evidence="2">PRI</shortName>
    </alternativeName>
</protein>
<dbReference type="Gene3D" id="3.40.50.1360">
    <property type="match status" value="1"/>
</dbReference>
<feature type="active site" description="Proton acceptor" evidence="2">
    <location>
        <position position="105"/>
    </location>
</feature>
<comment type="subunit">
    <text evidence="2">Homodimer.</text>
</comment>
<gene>
    <name evidence="2" type="primary">rpiA</name>
    <name evidence="4" type="ORF">AVDCRST_MAG19-417</name>
</gene>
<comment type="similarity">
    <text evidence="2">Belongs to the ribose 5-phosphate isomerase family.</text>
</comment>
<name>A0A6J4UAQ2_9BACT</name>
<comment type="catalytic activity">
    <reaction evidence="2">
        <text>aldehydo-D-ribose 5-phosphate = D-ribulose 5-phosphate</text>
        <dbReference type="Rhea" id="RHEA:14657"/>
        <dbReference type="ChEBI" id="CHEBI:58121"/>
        <dbReference type="ChEBI" id="CHEBI:58273"/>
        <dbReference type="EC" id="5.3.1.6"/>
    </reaction>
</comment>
<proteinExistence type="inferred from homology"/>
<dbReference type="SUPFAM" id="SSF75445">
    <property type="entry name" value="D-ribose-5-phosphate isomerase (RpiA), lid domain"/>
    <property type="match status" value="1"/>
</dbReference>
<dbReference type="AlphaFoldDB" id="A0A6J4UAQ2"/>
<comment type="pathway">
    <text evidence="2">Carbohydrate degradation; pentose phosphate pathway; D-ribose 5-phosphate from D-ribulose 5-phosphate (non-oxidative stage): step 1/1.</text>
</comment>